<keyword evidence="3" id="KW-1185">Reference proteome</keyword>
<sequence>MTPVTSGPSVGTMLLAHDDARPAGEAAPAVVLLHAGVADRRMWEHIAGHLAHTFRVVRPDLRGFGDTPLPPQEYADADDVAALLDHLGIAEAAVVGSSFGGRVALELAARHPARVRQLVLLNPGLRGVEPTQDAQAFDAAESALLEAGDIEGAVRLNIATWLGPDAALSTREALAAMLRHALEVQAEAEGALSEHGPRQVLVDVDLMRIVVPTLVVSGAHDLDHYRQVAARVAASAPGAEHTELAWAAHLPALERPDAVVSLLLDTLRDDPGVHAP</sequence>
<name>A0A4Q7M1P7_9MICO</name>
<dbReference type="InterPro" id="IPR050228">
    <property type="entry name" value="Carboxylesterase_BioH"/>
</dbReference>
<dbReference type="SUPFAM" id="SSF53474">
    <property type="entry name" value="alpha/beta-Hydrolases"/>
    <property type="match status" value="1"/>
</dbReference>
<dbReference type="PRINTS" id="PR00111">
    <property type="entry name" value="ABHYDROLASE"/>
</dbReference>
<dbReference type="InterPro" id="IPR000639">
    <property type="entry name" value="Epox_hydrolase-like"/>
</dbReference>
<reference evidence="2 3" key="1">
    <citation type="submission" date="2019-02" db="EMBL/GenBank/DDBJ databases">
        <title>Sequencing the genomes of 1000 actinobacteria strains.</title>
        <authorList>
            <person name="Klenk H.-P."/>
        </authorList>
    </citation>
    <scope>NUCLEOTIDE SEQUENCE [LARGE SCALE GENOMIC DNA]</scope>
    <source>
        <strain evidence="2 3">DSM 16932</strain>
    </source>
</reference>
<dbReference type="Pfam" id="PF00561">
    <property type="entry name" value="Abhydrolase_1"/>
    <property type="match status" value="1"/>
</dbReference>
<evidence type="ECO:0000259" key="1">
    <source>
        <dbReference type="Pfam" id="PF00561"/>
    </source>
</evidence>
<dbReference type="PANTHER" id="PTHR43194:SF2">
    <property type="entry name" value="PEROXISOMAL MEMBRANE PROTEIN LPX1"/>
    <property type="match status" value="1"/>
</dbReference>
<organism evidence="2 3">
    <name type="scientific">Xylanimonas ulmi</name>
    <dbReference type="NCBI Taxonomy" id="228973"/>
    <lineage>
        <taxon>Bacteria</taxon>
        <taxon>Bacillati</taxon>
        <taxon>Actinomycetota</taxon>
        <taxon>Actinomycetes</taxon>
        <taxon>Micrococcales</taxon>
        <taxon>Promicromonosporaceae</taxon>
        <taxon>Xylanimonas</taxon>
    </lineage>
</organism>
<proteinExistence type="predicted"/>
<dbReference type="InterPro" id="IPR029058">
    <property type="entry name" value="AB_hydrolase_fold"/>
</dbReference>
<comment type="caution">
    <text evidence="2">The sequence shown here is derived from an EMBL/GenBank/DDBJ whole genome shotgun (WGS) entry which is preliminary data.</text>
</comment>
<protein>
    <submittedName>
        <fullName evidence="2">Pimeloyl-ACP methyl ester carboxylesterase</fullName>
    </submittedName>
</protein>
<dbReference type="GO" id="GO:0003824">
    <property type="term" value="F:catalytic activity"/>
    <property type="evidence" value="ECO:0007669"/>
    <property type="project" value="InterPro"/>
</dbReference>
<dbReference type="PANTHER" id="PTHR43194">
    <property type="entry name" value="HYDROLASE ALPHA/BETA FOLD FAMILY"/>
    <property type="match status" value="1"/>
</dbReference>
<dbReference type="PRINTS" id="PR00412">
    <property type="entry name" value="EPOXHYDRLASE"/>
</dbReference>
<feature type="domain" description="AB hydrolase-1" evidence="1">
    <location>
        <begin position="28"/>
        <end position="143"/>
    </location>
</feature>
<dbReference type="Proteomes" id="UP000293852">
    <property type="component" value="Unassembled WGS sequence"/>
</dbReference>
<dbReference type="AlphaFoldDB" id="A0A4Q7M1P7"/>
<gene>
    <name evidence="2" type="ORF">EV386_1153</name>
</gene>
<dbReference type="Gene3D" id="3.40.50.1820">
    <property type="entry name" value="alpha/beta hydrolase"/>
    <property type="match status" value="1"/>
</dbReference>
<dbReference type="EMBL" id="SGWX01000001">
    <property type="protein sequence ID" value="RZS60873.1"/>
    <property type="molecule type" value="Genomic_DNA"/>
</dbReference>
<evidence type="ECO:0000313" key="3">
    <source>
        <dbReference type="Proteomes" id="UP000293852"/>
    </source>
</evidence>
<accession>A0A4Q7M1P7</accession>
<dbReference type="InterPro" id="IPR000073">
    <property type="entry name" value="AB_hydrolase_1"/>
</dbReference>
<evidence type="ECO:0000313" key="2">
    <source>
        <dbReference type="EMBL" id="RZS60873.1"/>
    </source>
</evidence>